<reference evidence="3" key="1">
    <citation type="submission" date="2019-07" db="EMBL/GenBank/DDBJ databases">
        <title>Shewanella sp. YLB-08 draft genomic sequence.</title>
        <authorList>
            <person name="Yu L."/>
        </authorList>
    </citation>
    <scope>NUCLEOTIDE SEQUENCE [LARGE SCALE GENOMIC DNA]</scope>
    <source>
        <strain evidence="3">JCM 20706</strain>
    </source>
</reference>
<dbReference type="Pfam" id="PF13472">
    <property type="entry name" value="Lipase_GDSL_2"/>
    <property type="match status" value="1"/>
</dbReference>
<dbReference type="RefSeq" id="WP_144040197.1">
    <property type="nucleotide sequence ID" value="NZ_BMPL01000010.1"/>
</dbReference>
<dbReference type="InterPro" id="IPR013830">
    <property type="entry name" value="SGNH_hydro"/>
</dbReference>
<dbReference type="OrthoDB" id="9804395at2"/>
<dbReference type="EMBL" id="VKGK01000011">
    <property type="protein sequence ID" value="TRY14313.1"/>
    <property type="molecule type" value="Genomic_DNA"/>
</dbReference>
<dbReference type="GO" id="GO:0016788">
    <property type="term" value="F:hydrolase activity, acting on ester bonds"/>
    <property type="evidence" value="ECO:0007669"/>
    <property type="project" value="UniProtKB-ARBA"/>
</dbReference>
<sequence>MFRYMVLVCLAPLLALQGLYVRRISLVLPEANGERCGTLGEGAALSLLVAGDSAAAGVGVDHQDQALVGYITQELAKQYCVTWSLVAQSGNTTTDLIEKLTKIEGKQFDVVLLSIGVNDVLSPLRSQQWQEQLQLLTQQLQSQFHTKRIWFTSVPPMENFPLLPHPLRWFLGQRAQAFNRSLEEFVGLNKACGLINLSGALHQDDDLQKAGMAKDGFHPSEPLYKVWGVAAASMIMKQLD</sequence>
<dbReference type="InterPro" id="IPR036514">
    <property type="entry name" value="SGNH_hydro_sf"/>
</dbReference>
<evidence type="ECO:0000259" key="1">
    <source>
        <dbReference type="Pfam" id="PF13472"/>
    </source>
</evidence>
<keyword evidence="3" id="KW-1185">Reference proteome</keyword>
<feature type="domain" description="SGNH hydrolase-type esterase" evidence="1">
    <location>
        <begin position="50"/>
        <end position="225"/>
    </location>
</feature>
<evidence type="ECO:0000313" key="3">
    <source>
        <dbReference type="Proteomes" id="UP000318126"/>
    </source>
</evidence>
<accession>A0A553JPD9</accession>
<protein>
    <submittedName>
        <fullName evidence="2">SGNH/GDSL hydrolase family protein</fullName>
    </submittedName>
</protein>
<proteinExistence type="predicted"/>
<keyword evidence="2" id="KW-0378">Hydrolase</keyword>
<comment type="caution">
    <text evidence="2">The sequence shown here is derived from an EMBL/GenBank/DDBJ whole genome shotgun (WGS) entry which is preliminary data.</text>
</comment>
<name>A0A553JPD9_SHEHA</name>
<dbReference type="Gene3D" id="3.40.50.1110">
    <property type="entry name" value="SGNH hydrolase"/>
    <property type="match status" value="1"/>
</dbReference>
<dbReference type="SUPFAM" id="SSF52266">
    <property type="entry name" value="SGNH hydrolase"/>
    <property type="match status" value="1"/>
</dbReference>
<dbReference type="Proteomes" id="UP000318126">
    <property type="component" value="Unassembled WGS sequence"/>
</dbReference>
<gene>
    <name evidence="2" type="ORF">FN961_10815</name>
</gene>
<dbReference type="AlphaFoldDB" id="A0A553JPD9"/>
<organism evidence="2 3">
    <name type="scientific">Shewanella hanedai</name>
    <name type="common">Alteromonas hanedai</name>
    <dbReference type="NCBI Taxonomy" id="25"/>
    <lineage>
        <taxon>Bacteria</taxon>
        <taxon>Pseudomonadati</taxon>
        <taxon>Pseudomonadota</taxon>
        <taxon>Gammaproteobacteria</taxon>
        <taxon>Alteromonadales</taxon>
        <taxon>Shewanellaceae</taxon>
        <taxon>Shewanella</taxon>
    </lineage>
</organism>
<evidence type="ECO:0000313" key="2">
    <source>
        <dbReference type="EMBL" id="TRY14313.1"/>
    </source>
</evidence>
<dbReference type="CDD" id="cd01836">
    <property type="entry name" value="FeeA_FeeB_like"/>
    <property type="match status" value="1"/>
</dbReference>